<feature type="region of interest" description="Disordered" evidence="2">
    <location>
        <begin position="589"/>
        <end position="687"/>
    </location>
</feature>
<dbReference type="Gene3D" id="3.30.160.60">
    <property type="entry name" value="Classic Zinc Finger"/>
    <property type="match status" value="1"/>
</dbReference>
<protein>
    <recommendedName>
        <fullName evidence="3">C2H2-type domain-containing protein</fullName>
    </recommendedName>
</protein>
<feature type="region of interest" description="Disordered" evidence="2">
    <location>
        <begin position="123"/>
        <end position="142"/>
    </location>
</feature>
<feature type="region of interest" description="Disordered" evidence="2">
    <location>
        <begin position="335"/>
        <end position="409"/>
    </location>
</feature>
<evidence type="ECO:0000256" key="2">
    <source>
        <dbReference type="SAM" id="MobiDB-lite"/>
    </source>
</evidence>
<feature type="compositionally biased region" description="Acidic residues" evidence="2">
    <location>
        <begin position="742"/>
        <end position="763"/>
    </location>
</feature>
<feature type="region of interest" description="Disordered" evidence="2">
    <location>
        <begin position="233"/>
        <end position="287"/>
    </location>
</feature>
<feature type="compositionally biased region" description="Basic and acidic residues" evidence="2">
    <location>
        <begin position="782"/>
        <end position="794"/>
    </location>
</feature>
<reference evidence="4 5" key="1">
    <citation type="journal article" date="2019" name="Mol. Biol. Evol.">
        <title>Blast fungal genomes show frequent chromosomal changes, gene gains and losses, and effector gene turnover.</title>
        <authorList>
            <person name="Gomez Luciano L.B."/>
            <person name="Jason Tsai I."/>
            <person name="Chuma I."/>
            <person name="Tosa Y."/>
            <person name="Chen Y.H."/>
            <person name="Li J.Y."/>
            <person name="Li M.Y."/>
            <person name="Jade Lu M.Y."/>
            <person name="Nakayashiki H."/>
            <person name="Li W.H."/>
        </authorList>
    </citation>
    <scope>NUCLEOTIDE SEQUENCE [LARGE SCALE GENOMIC DNA]</scope>
    <source>
        <strain evidence="4">MZ5-1-6</strain>
    </source>
</reference>
<dbReference type="Proteomes" id="UP000294847">
    <property type="component" value="Chromosome 2"/>
</dbReference>
<dbReference type="PROSITE" id="PS50157">
    <property type="entry name" value="ZINC_FINGER_C2H2_2"/>
    <property type="match status" value="1"/>
</dbReference>
<dbReference type="InterPro" id="IPR013087">
    <property type="entry name" value="Znf_C2H2_type"/>
</dbReference>
<dbReference type="Pfam" id="PF10680">
    <property type="entry name" value="RRN9"/>
    <property type="match status" value="1"/>
</dbReference>
<evidence type="ECO:0000256" key="1">
    <source>
        <dbReference type="PROSITE-ProRule" id="PRU00042"/>
    </source>
</evidence>
<accession>A0A4P7N0Q4</accession>
<dbReference type="InterPro" id="IPR019622">
    <property type="entry name" value="Rrn9_dom"/>
</dbReference>
<dbReference type="EMBL" id="CP034205">
    <property type="protein sequence ID" value="QBZ55898.1"/>
    <property type="molecule type" value="Genomic_DNA"/>
</dbReference>
<organism evidence="4 5">
    <name type="scientific">Pyricularia oryzae</name>
    <name type="common">Rice blast fungus</name>
    <name type="synonym">Magnaporthe oryzae</name>
    <dbReference type="NCBI Taxonomy" id="318829"/>
    <lineage>
        <taxon>Eukaryota</taxon>
        <taxon>Fungi</taxon>
        <taxon>Dikarya</taxon>
        <taxon>Ascomycota</taxon>
        <taxon>Pezizomycotina</taxon>
        <taxon>Sordariomycetes</taxon>
        <taxon>Sordariomycetidae</taxon>
        <taxon>Magnaporthales</taxon>
        <taxon>Pyriculariaceae</taxon>
        <taxon>Pyricularia</taxon>
    </lineage>
</organism>
<keyword evidence="1" id="KW-0862">Zinc</keyword>
<feature type="region of interest" description="Disordered" evidence="2">
    <location>
        <begin position="1"/>
        <end position="78"/>
    </location>
</feature>
<evidence type="ECO:0000313" key="5">
    <source>
        <dbReference type="Proteomes" id="UP000294847"/>
    </source>
</evidence>
<sequence>MDTAAGIIGSQRSSSPEDGTYKPPEGLDDGYDSAATAGGNGSRDGNYQVDADPSEWDLDTDDVRSISSTELREARPNRWKGPASTWRALTEQDRLTHEAFVSLRNQDLSAHLYTAFALKRRGHMQGSGDAETDNDAEDEEDGDFDAVTGARVRGSSWVPPKSWTAWPLRSHLVPNDYELMTASASGDPLDSYTLRRTVVPEEGSSRPAAALEDLLCATMVRTATDRFRRRQALGHVDSENNPVSLHDQQERPDTPSDQSEGGAWPNSSPPSAQLHSSSPPRASPTYAIEDRTYIPSAATDDDKSHTLLRPAARRILESLDATLLRLHDARVRATMDLSEPSGTSSSEQEEEIEPSGHESATSGSRKRSRGRPRSTKPIVPPKFMQPERPEQGNKRRVGRPKRVYVPQDGETETEMLIRVAKERHERIPVFNDSKEHSRREASTDGGSTDKKPSKPKSIRSKGSVILKLEGETERQYQVRVAREKHLKLPEFLSDDEDAPEDATRSLRPDVVKQDFAAEMEVDEELTTEEAVERKIRQKKTTMSRWPLRNWSDVVGAAALAGFSPAVVARVTQRCANLFGQTMEMHTITEAPIAGRRKRKRSGMVTKAYRPGGPLSDTSLTSGGEDGSDTDSRVSDSSAGLIKKQRLRSLSREPALRGRVAVGSSSDEEPDRDASVRVRGRRASSVPAPDLGFFCPHAACSRFTKAFTRRDNLARHLRLVHGEADPGYGQSRSRSRSRGPGQSEDDGGEEDEFEGGEDSVDEMDGAVHVDGFLKPIKIRQGWRAEDIMKRRDKGELVGTGRRGRSRRRRRDSDGYES</sequence>
<feature type="compositionally biased region" description="Low complexity" evidence="2">
    <location>
        <begin position="269"/>
        <end position="280"/>
    </location>
</feature>
<name>A0A4P7N0Q4_PYROR</name>
<evidence type="ECO:0000259" key="3">
    <source>
        <dbReference type="PROSITE" id="PS50157"/>
    </source>
</evidence>
<keyword evidence="1" id="KW-0479">Metal-binding</keyword>
<proteinExistence type="predicted"/>
<evidence type="ECO:0000313" key="4">
    <source>
        <dbReference type="EMBL" id="QBZ55898.1"/>
    </source>
</evidence>
<feature type="region of interest" description="Disordered" evidence="2">
    <location>
        <begin position="782"/>
        <end position="816"/>
    </location>
</feature>
<feature type="domain" description="C2H2-type" evidence="3">
    <location>
        <begin position="697"/>
        <end position="725"/>
    </location>
</feature>
<dbReference type="GO" id="GO:0008270">
    <property type="term" value="F:zinc ion binding"/>
    <property type="evidence" value="ECO:0007669"/>
    <property type="project" value="UniProtKB-KW"/>
</dbReference>
<feature type="compositionally biased region" description="Basic residues" evidence="2">
    <location>
        <begin position="364"/>
        <end position="374"/>
    </location>
</feature>
<feature type="region of interest" description="Disordered" evidence="2">
    <location>
        <begin position="720"/>
        <end position="769"/>
    </location>
</feature>
<feature type="region of interest" description="Disordered" evidence="2">
    <location>
        <begin position="427"/>
        <end position="462"/>
    </location>
</feature>
<gene>
    <name evidence="4" type="ORF">PoMZ_00804</name>
</gene>
<keyword evidence="1" id="KW-0863">Zinc-finger</keyword>
<feature type="compositionally biased region" description="Acidic residues" evidence="2">
    <location>
        <begin position="130"/>
        <end position="142"/>
    </location>
</feature>
<dbReference type="AlphaFoldDB" id="A0A4P7N0Q4"/>
<feature type="compositionally biased region" description="Basic and acidic residues" evidence="2">
    <location>
        <begin position="427"/>
        <end position="452"/>
    </location>
</feature>